<name>A0A1E5P2F1_9ACTN</name>
<evidence type="ECO:0000313" key="1">
    <source>
        <dbReference type="EMBL" id="OEJ23743.1"/>
    </source>
</evidence>
<comment type="caution">
    <text evidence="1">The sequence shown here is derived from an EMBL/GenBank/DDBJ whole genome shotgun (WGS) entry which is preliminary data.</text>
</comment>
<gene>
    <name evidence="1" type="ORF">AS594_03880</name>
</gene>
<dbReference type="InterPro" id="IPR019587">
    <property type="entry name" value="Polyketide_cyclase/dehydratase"/>
</dbReference>
<dbReference type="AlphaFoldDB" id="A0A1E5P2F1"/>
<dbReference type="Pfam" id="PF10604">
    <property type="entry name" value="Polyketide_cyc2"/>
    <property type="match status" value="1"/>
</dbReference>
<reference evidence="1 2" key="1">
    <citation type="submission" date="2016-08" db="EMBL/GenBank/DDBJ databases">
        <title>Complete genome sequence of Streptomyces agglomeratus strain 6-3-2, a novel anti-MRSA actinomycete isolated from Wuli of Tebit, China.</title>
        <authorList>
            <person name="Chen X."/>
        </authorList>
    </citation>
    <scope>NUCLEOTIDE SEQUENCE [LARGE SCALE GENOMIC DNA]</scope>
    <source>
        <strain evidence="1 2">6-3-2</strain>
    </source>
</reference>
<proteinExistence type="predicted"/>
<dbReference type="Proteomes" id="UP000095759">
    <property type="component" value="Unassembled WGS sequence"/>
</dbReference>
<dbReference type="InterPro" id="IPR023393">
    <property type="entry name" value="START-like_dom_sf"/>
</dbReference>
<protein>
    <recommendedName>
        <fullName evidence="3">SRPBCC family protein</fullName>
    </recommendedName>
</protein>
<organism evidence="1 2">
    <name type="scientific">Streptomyces agglomeratus</name>
    <dbReference type="NCBI Taxonomy" id="285458"/>
    <lineage>
        <taxon>Bacteria</taxon>
        <taxon>Bacillati</taxon>
        <taxon>Actinomycetota</taxon>
        <taxon>Actinomycetes</taxon>
        <taxon>Kitasatosporales</taxon>
        <taxon>Streptomycetaceae</taxon>
        <taxon>Streptomyces</taxon>
    </lineage>
</organism>
<dbReference type="RefSeq" id="WP_069925665.1">
    <property type="nucleotide sequence ID" value="NZ_MEHI01000001.1"/>
</dbReference>
<accession>A0A1E5P2F1</accession>
<keyword evidence="2" id="KW-1185">Reference proteome</keyword>
<sequence length="138" mass="15235">MTEYERSRTMPALPEHVFDQAANVDQLDQWLPEALHVRAGELPAVTVHEDRTDEDTSALLRAQKEQMRLEWGTRDEGSYTGWLQVAGIGSGATEVTVHLSFFAEDHDPGAEAVNAALDQSLERLEHQVRLRVDGGGAG</sequence>
<dbReference type="OrthoDB" id="3628784at2"/>
<evidence type="ECO:0008006" key="3">
    <source>
        <dbReference type="Google" id="ProtNLM"/>
    </source>
</evidence>
<dbReference type="SUPFAM" id="SSF55961">
    <property type="entry name" value="Bet v1-like"/>
    <property type="match status" value="1"/>
</dbReference>
<evidence type="ECO:0000313" key="2">
    <source>
        <dbReference type="Proteomes" id="UP000095759"/>
    </source>
</evidence>
<dbReference type="Gene3D" id="3.30.530.20">
    <property type="match status" value="1"/>
</dbReference>
<dbReference type="EMBL" id="MEHJ01000001">
    <property type="protein sequence ID" value="OEJ23743.1"/>
    <property type="molecule type" value="Genomic_DNA"/>
</dbReference>